<dbReference type="Proteomes" id="UP000473525">
    <property type="component" value="Unassembled WGS sequence"/>
</dbReference>
<organism evidence="2 3">
    <name type="scientific">Nocardioides agri</name>
    <dbReference type="NCBI Taxonomy" id="2682843"/>
    <lineage>
        <taxon>Bacteria</taxon>
        <taxon>Bacillati</taxon>
        <taxon>Actinomycetota</taxon>
        <taxon>Actinomycetes</taxon>
        <taxon>Propionibacteriales</taxon>
        <taxon>Nocardioidaceae</taxon>
        <taxon>Nocardioides</taxon>
    </lineage>
</organism>
<proteinExistence type="predicted"/>
<comment type="caution">
    <text evidence="2">The sequence shown here is derived from an EMBL/GenBank/DDBJ whole genome shotgun (WGS) entry which is preliminary data.</text>
</comment>
<keyword evidence="1" id="KW-0812">Transmembrane</keyword>
<evidence type="ECO:0000313" key="2">
    <source>
        <dbReference type="EMBL" id="MVQ51874.1"/>
    </source>
</evidence>
<keyword evidence="1" id="KW-0472">Membrane</keyword>
<feature type="transmembrane region" description="Helical" evidence="1">
    <location>
        <begin position="58"/>
        <end position="79"/>
    </location>
</feature>
<dbReference type="AlphaFoldDB" id="A0A6L6XWV4"/>
<keyword evidence="1" id="KW-1133">Transmembrane helix</keyword>
<keyword evidence="3" id="KW-1185">Reference proteome</keyword>
<name>A0A6L6XWV4_9ACTN</name>
<gene>
    <name evidence="2" type="ORF">GON03_22060</name>
</gene>
<evidence type="ECO:0000313" key="3">
    <source>
        <dbReference type="Proteomes" id="UP000473525"/>
    </source>
</evidence>
<feature type="transmembrane region" description="Helical" evidence="1">
    <location>
        <begin position="32"/>
        <end position="52"/>
    </location>
</feature>
<feature type="transmembrane region" description="Helical" evidence="1">
    <location>
        <begin position="88"/>
        <end position="106"/>
    </location>
</feature>
<protein>
    <submittedName>
        <fullName evidence="2">Uncharacterized protein</fullName>
    </submittedName>
</protein>
<sequence>MATPERRTATGTPAVPAAAQAAAGPVPVMGPFGWLLILSAGIGLILATWLLYGTGYDGMWAGYRDGVIATIVVLAAMALNTTLPKQPILALLGACGILLILFAVFLDNETVVFVSEIVAGVVLLAGVALYSSGRKS</sequence>
<reference evidence="2 3" key="1">
    <citation type="submission" date="2019-12" db="EMBL/GenBank/DDBJ databases">
        <authorList>
            <person name="Huq M.A."/>
        </authorList>
    </citation>
    <scope>NUCLEOTIDE SEQUENCE [LARGE SCALE GENOMIC DNA]</scope>
    <source>
        <strain evidence="2 3">MAH-18</strain>
    </source>
</reference>
<evidence type="ECO:0000256" key="1">
    <source>
        <dbReference type="SAM" id="Phobius"/>
    </source>
</evidence>
<accession>A0A6L6XWV4</accession>
<dbReference type="RefSeq" id="WP_157346908.1">
    <property type="nucleotide sequence ID" value="NZ_WSEK01000005.1"/>
</dbReference>
<feature type="transmembrane region" description="Helical" evidence="1">
    <location>
        <begin position="112"/>
        <end position="130"/>
    </location>
</feature>
<dbReference type="EMBL" id="WSEK01000005">
    <property type="protein sequence ID" value="MVQ51874.1"/>
    <property type="molecule type" value="Genomic_DNA"/>
</dbReference>